<dbReference type="InterPro" id="IPR007527">
    <property type="entry name" value="Znf_SWIM"/>
</dbReference>
<keyword evidence="1" id="KW-0862">Zinc</keyword>
<dbReference type="STRING" id="44941.A0A397UTK3"/>
<dbReference type="GO" id="GO:0008270">
    <property type="term" value="F:zinc ion binding"/>
    <property type="evidence" value="ECO:0007669"/>
    <property type="project" value="UniProtKB-KW"/>
</dbReference>
<dbReference type="AlphaFoldDB" id="A0A397UTK3"/>
<sequence>MAIEYKNFIRSLPISTEAKMFFIHDLEDNWLCQEWILSFIDGGRLPSQEDGPYAKPWTTNNFIERMNKTIKKRYSGTQTVLTFIEHLYGIKVARSSLTENCGQLVFNAELVTYWNSRTIEHQNGQYRPQTDVTRCINQGKLKVLQNSILEISNNSDFLYMRMNNSKQNTFRSPYVTDKIKFKDNEAQGVSKMIKKLAAKHMVPILPDYYLINHITGECTCLGFIWHGSFRDFCKHGHAAQSYTKILRQYRIKGDAIFFPTENKVTENDPFKPSELPKTRHATASSLAINSVKPHKFDDIHNIGEDQLIVKNEHSHSTMHSLNKDIDSFILNDDQTNLNDLSNSHISICDLETQNTDISESQFTQPKLNNVGIIYLLHPLVPIVENKNMPHSIEKRQTKRTQNNKRKIKLDLNLHIKDNENTSPSQRRRIENSALEELFKEQNISWNRKEFVKECQSQNIRLDDMILLIQLS</sequence>
<accession>A0A397UTK3</accession>
<proteinExistence type="predicted"/>
<keyword evidence="1" id="KW-0479">Metal-binding</keyword>
<keyword evidence="1" id="KW-0863">Zinc-finger</keyword>
<name>A0A397UTK3_9GLOM</name>
<dbReference type="OrthoDB" id="2423278at2759"/>
<evidence type="ECO:0000256" key="1">
    <source>
        <dbReference type="PROSITE-ProRule" id="PRU00325"/>
    </source>
</evidence>
<evidence type="ECO:0000313" key="3">
    <source>
        <dbReference type="EMBL" id="RIB10833.1"/>
    </source>
</evidence>
<evidence type="ECO:0000259" key="2">
    <source>
        <dbReference type="PROSITE" id="PS50966"/>
    </source>
</evidence>
<reference evidence="3 4" key="1">
    <citation type="submission" date="2018-06" db="EMBL/GenBank/DDBJ databases">
        <title>Comparative genomics reveals the genomic features of Rhizophagus irregularis, R. cerebriforme, R. diaphanum and Gigaspora rosea, and their symbiotic lifestyle signature.</title>
        <authorList>
            <person name="Morin E."/>
            <person name="San Clemente H."/>
            <person name="Chen E.C.H."/>
            <person name="De La Providencia I."/>
            <person name="Hainaut M."/>
            <person name="Kuo A."/>
            <person name="Kohler A."/>
            <person name="Murat C."/>
            <person name="Tang N."/>
            <person name="Roy S."/>
            <person name="Loubradou J."/>
            <person name="Henrissat B."/>
            <person name="Grigoriev I.V."/>
            <person name="Corradi N."/>
            <person name="Roux C."/>
            <person name="Martin F.M."/>
        </authorList>
    </citation>
    <scope>NUCLEOTIDE SEQUENCE [LARGE SCALE GENOMIC DNA]</scope>
    <source>
        <strain evidence="3 4">DAOM 194757</strain>
    </source>
</reference>
<feature type="domain" description="SWIM-type" evidence="2">
    <location>
        <begin position="209"/>
        <end position="244"/>
    </location>
</feature>
<organism evidence="3 4">
    <name type="scientific">Gigaspora rosea</name>
    <dbReference type="NCBI Taxonomy" id="44941"/>
    <lineage>
        <taxon>Eukaryota</taxon>
        <taxon>Fungi</taxon>
        <taxon>Fungi incertae sedis</taxon>
        <taxon>Mucoromycota</taxon>
        <taxon>Glomeromycotina</taxon>
        <taxon>Glomeromycetes</taxon>
        <taxon>Diversisporales</taxon>
        <taxon>Gigasporaceae</taxon>
        <taxon>Gigaspora</taxon>
    </lineage>
</organism>
<gene>
    <name evidence="3" type="ORF">C2G38_2145874</name>
</gene>
<dbReference type="PROSITE" id="PS50966">
    <property type="entry name" value="ZF_SWIM"/>
    <property type="match status" value="1"/>
</dbReference>
<dbReference type="Proteomes" id="UP000266673">
    <property type="component" value="Unassembled WGS sequence"/>
</dbReference>
<comment type="caution">
    <text evidence="3">The sequence shown here is derived from an EMBL/GenBank/DDBJ whole genome shotgun (WGS) entry which is preliminary data.</text>
</comment>
<keyword evidence="4" id="KW-1185">Reference proteome</keyword>
<evidence type="ECO:0000313" key="4">
    <source>
        <dbReference type="Proteomes" id="UP000266673"/>
    </source>
</evidence>
<dbReference type="EMBL" id="QKWP01001206">
    <property type="protein sequence ID" value="RIB10833.1"/>
    <property type="molecule type" value="Genomic_DNA"/>
</dbReference>
<protein>
    <recommendedName>
        <fullName evidence="2">SWIM-type domain-containing protein</fullName>
    </recommendedName>
</protein>